<feature type="domain" description="Rad21/Rec8-like protein C-terminal eukaryotic" evidence="8">
    <location>
        <begin position="1140"/>
        <end position="1186"/>
    </location>
</feature>
<evidence type="ECO:0000256" key="4">
    <source>
        <dbReference type="ARBA" id="ARBA00022829"/>
    </source>
</evidence>
<evidence type="ECO:0008006" key="12">
    <source>
        <dbReference type="Google" id="ProtNLM"/>
    </source>
</evidence>
<dbReference type="InterPro" id="IPR039781">
    <property type="entry name" value="Rad21/Rec8-like"/>
</dbReference>
<dbReference type="InterPro" id="IPR023093">
    <property type="entry name" value="ScpA-like_C"/>
</dbReference>
<keyword evidence="4" id="KW-0159">Chromosome partition</keyword>
<feature type="compositionally biased region" description="Acidic residues" evidence="7">
    <location>
        <begin position="197"/>
        <end position="207"/>
    </location>
</feature>
<dbReference type="GO" id="GO:0007062">
    <property type="term" value="P:sister chromatid cohesion"/>
    <property type="evidence" value="ECO:0007669"/>
    <property type="project" value="InterPro"/>
</dbReference>
<dbReference type="InterPro" id="IPR036390">
    <property type="entry name" value="WH_DNA-bd_sf"/>
</dbReference>
<comment type="caution">
    <text evidence="10">The sequence shown here is derived from an EMBL/GenBank/DDBJ whole genome shotgun (WGS) entry which is preliminary data.</text>
</comment>
<dbReference type="PANTHER" id="PTHR12585">
    <property type="entry name" value="SCC1 / RAD21 FAMILY MEMBER"/>
    <property type="match status" value="1"/>
</dbReference>
<feature type="region of interest" description="Disordered" evidence="7">
    <location>
        <begin position="250"/>
        <end position="290"/>
    </location>
</feature>
<feature type="region of interest" description="Disordered" evidence="7">
    <location>
        <begin position="189"/>
        <end position="213"/>
    </location>
</feature>
<keyword evidence="3" id="KW-0131">Cell cycle</keyword>
<evidence type="ECO:0000259" key="9">
    <source>
        <dbReference type="Pfam" id="PF04825"/>
    </source>
</evidence>
<dbReference type="Gene3D" id="1.10.10.580">
    <property type="entry name" value="Structural maintenance of chromosome 1. Chain E"/>
    <property type="match status" value="1"/>
</dbReference>
<dbReference type="AlphaFoldDB" id="A0AAV7EDL2"/>
<sequence>MFYSQFILAKKGPLGTIWIAAHLERKLRKNQVADTDIGVSVDSILFPEVPIALRLSSHLLLGVVRIYSRKVNYLFHDCSEALLKIKQAFRSTAVDLPPEESTAPYHSITLPETFDLDDFELPDNGLFQGNFVDHHISTREQITLQDTMDGMVYSTSQFGPDERFGDGDASQIGLDLDENLLMDKFPSSAQASTPLAQEDELAQEDDEGPRTSCQEEPAFAEMDVDEPHVSELPAGGPHSQAVQTPDLNEVFPSEPIESSTADPDSMDIGHPAPKSLPSDLTESAQAPSTPGLVQEAIPAHFQETGETSHLESEDLDSGKLVTKDTHSGNSNHEAECPLNDKGPGTPISSSIPQSDSSPTSVWVETKSVSLVVENTTGVSAAPDDGCLGRGEELLENSQNAVVCSEAQDLPCVAQSKITTVSQQDLSDVVNCHNDETVSNQDAHEVQATQSVNLVGTEECGSTCHVPEACNLLQSEENLLPAGDMEEGEKNPPSTEAQLSIKQASHAGGESSLEGIPATNMGEQLLEKSSPYKVDEDIPSLDAAAKDSQEENLNCLISSEFPAPETLVSAPSCGPLLPSDLVQSSAEKDVIAEGEKTVDTLDGVSSKKRKLMDSTPDLQNNDSDKLYLDRRMAECTDFIPDDDDILASILVGRRRTPILKVKATPPVEVTSSKRTRMTLKASAPKRKVLLDDTMVMQGDAIRQQLINTEDIRRVRRKAPCTRPEIQMIEKSLLEDEMFMEPLFNSLSAELASLPNQVYDTIENHSLSGDAAAPVQAIVDQVGSLNEVLPGKSDGEIQESHGLDVQSENFPCDIDGSSIACAAQEQTEPHTHTPQVNLPDNAASSDLAVMEIDTQDNGRTCNEVNGDSQINDGSTLCPDSSSTALLPDNIAAKDETVDAEVDVGVSTGEQNDEVLVLAESSSAPIMKDVSVTEDNRGVVSLDEDLLASQEKVKEVELTDVIDNGEVVPVAFPVLEKPVDPSSPDVTIEGGETSEQVMGAKGQEVTDGEAVSLREENEDTNVFPQPNFDNSDVKEEMANHPLNEGDISGSHEADKEITADGEMLATVGDACDFGSILEENDTEFLNVDDEAEPADEVDNSGPNNEVDQFFENSGWSSRTRAVARYLKSLFDNEGGGGRKVVPVDNLLAGKSRKEASRMFFETLVLKTRDYVHVEQEAPFGNISIKPRAKLMKSGF</sequence>
<dbReference type="GO" id="GO:0005634">
    <property type="term" value="C:nucleus"/>
    <property type="evidence" value="ECO:0007669"/>
    <property type="project" value="UniProtKB-SubCell"/>
</dbReference>
<comment type="subunit">
    <text evidence="6">Component of the cohesin complex.</text>
</comment>
<feature type="region of interest" description="Disordered" evidence="7">
    <location>
        <begin position="304"/>
        <end position="360"/>
    </location>
</feature>
<keyword evidence="11" id="KW-1185">Reference proteome</keyword>
<dbReference type="GO" id="GO:0008278">
    <property type="term" value="C:cohesin complex"/>
    <property type="evidence" value="ECO:0007669"/>
    <property type="project" value="InterPro"/>
</dbReference>
<dbReference type="EMBL" id="JAINDJ010000005">
    <property type="protein sequence ID" value="KAG9446940.1"/>
    <property type="molecule type" value="Genomic_DNA"/>
</dbReference>
<name>A0AAV7EDL2_ARIFI</name>
<feature type="compositionally biased region" description="Polar residues" evidence="7">
    <location>
        <begin position="278"/>
        <end position="288"/>
    </location>
</feature>
<evidence type="ECO:0000259" key="8">
    <source>
        <dbReference type="Pfam" id="PF04824"/>
    </source>
</evidence>
<gene>
    <name evidence="10" type="ORF">H6P81_013068</name>
</gene>
<dbReference type="InterPro" id="IPR006910">
    <property type="entry name" value="Rad21_Rec8_N"/>
</dbReference>
<dbReference type="Pfam" id="PF04825">
    <property type="entry name" value="Rad21_Rec8_N"/>
    <property type="match status" value="1"/>
</dbReference>
<dbReference type="PANTHER" id="PTHR12585:SF69">
    <property type="entry name" value="FI11703P"/>
    <property type="match status" value="1"/>
</dbReference>
<evidence type="ECO:0000313" key="11">
    <source>
        <dbReference type="Proteomes" id="UP000825729"/>
    </source>
</evidence>
<feature type="domain" description="Rad21/Rec8-like protein N-terminal" evidence="9">
    <location>
        <begin position="1"/>
        <end position="101"/>
    </location>
</feature>
<dbReference type="GO" id="GO:0003682">
    <property type="term" value="F:chromatin binding"/>
    <property type="evidence" value="ECO:0007669"/>
    <property type="project" value="TreeGrafter"/>
</dbReference>
<keyword evidence="3" id="KW-0498">Mitosis</keyword>
<dbReference type="FunFam" id="1.10.10.580:FF:000002">
    <property type="entry name" value="Sister chromatid cohesion 1 protein 4"/>
    <property type="match status" value="1"/>
</dbReference>
<dbReference type="InterPro" id="IPR006909">
    <property type="entry name" value="Rad21/Rec8_C_eu"/>
</dbReference>
<comment type="subcellular location">
    <subcellularLocation>
        <location evidence="1">Nucleus</location>
    </subcellularLocation>
</comment>
<feature type="region of interest" description="Disordered" evidence="7">
    <location>
        <begin position="482"/>
        <end position="509"/>
    </location>
</feature>
<evidence type="ECO:0000256" key="5">
    <source>
        <dbReference type="ARBA" id="ARBA00023242"/>
    </source>
</evidence>
<feature type="compositionally biased region" description="Polar residues" evidence="7">
    <location>
        <begin position="491"/>
        <end position="502"/>
    </location>
</feature>
<reference evidence="10 11" key="1">
    <citation type="submission" date="2021-07" db="EMBL/GenBank/DDBJ databases">
        <title>The Aristolochia fimbriata genome: insights into angiosperm evolution, floral development and chemical biosynthesis.</title>
        <authorList>
            <person name="Jiao Y."/>
        </authorList>
    </citation>
    <scope>NUCLEOTIDE SEQUENCE [LARGE SCALE GENOMIC DNA]</scope>
    <source>
        <strain evidence="10">IBCAS-2021</strain>
        <tissue evidence="10">Leaf</tissue>
    </source>
</reference>
<dbReference type="GO" id="GO:0007059">
    <property type="term" value="P:chromosome segregation"/>
    <property type="evidence" value="ECO:0007669"/>
    <property type="project" value="UniProtKB-KW"/>
</dbReference>
<evidence type="ECO:0000256" key="6">
    <source>
        <dbReference type="ARBA" id="ARBA00064543"/>
    </source>
</evidence>
<evidence type="ECO:0000256" key="3">
    <source>
        <dbReference type="ARBA" id="ARBA00022776"/>
    </source>
</evidence>
<keyword evidence="5" id="KW-0539">Nucleus</keyword>
<organism evidence="10 11">
    <name type="scientific">Aristolochia fimbriata</name>
    <name type="common">White veined hardy Dutchman's pipe vine</name>
    <dbReference type="NCBI Taxonomy" id="158543"/>
    <lineage>
        <taxon>Eukaryota</taxon>
        <taxon>Viridiplantae</taxon>
        <taxon>Streptophyta</taxon>
        <taxon>Embryophyta</taxon>
        <taxon>Tracheophyta</taxon>
        <taxon>Spermatophyta</taxon>
        <taxon>Magnoliopsida</taxon>
        <taxon>Magnoliidae</taxon>
        <taxon>Piperales</taxon>
        <taxon>Aristolochiaceae</taxon>
        <taxon>Aristolochia</taxon>
    </lineage>
</organism>
<protein>
    <recommendedName>
        <fullName evidence="12">Sister chromatid cohesion 1 protein 4-like</fullName>
    </recommendedName>
</protein>
<keyword evidence="3" id="KW-0132">Cell division</keyword>
<accession>A0AAV7EDL2</accession>
<dbReference type="Proteomes" id="UP000825729">
    <property type="component" value="Unassembled WGS sequence"/>
</dbReference>
<comment type="similarity">
    <text evidence="2">Belongs to the rad21 family.</text>
</comment>
<dbReference type="CDD" id="cd21793">
    <property type="entry name" value="Rad21_Rec8_M_AtSYN1-like"/>
    <property type="match status" value="1"/>
</dbReference>
<evidence type="ECO:0000256" key="1">
    <source>
        <dbReference type="ARBA" id="ARBA00004123"/>
    </source>
</evidence>
<evidence type="ECO:0000313" key="10">
    <source>
        <dbReference type="EMBL" id="KAG9446940.1"/>
    </source>
</evidence>
<feature type="compositionally biased region" description="Low complexity" evidence="7">
    <location>
        <begin position="345"/>
        <end position="360"/>
    </location>
</feature>
<dbReference type="Pfam" id="PF04824">
    <property type="entry name" value="Rad21_Rec8"/>
    <property type="match status" value="1"/>
</dbReference>
<dbReference type="SUPFAM" id="SSF46785">
    <property type="entry name" value="Winged helix' DNA-binding domain"/>
    <property type="match status" value="1"/>
</dbReference>
<proteinExistence type="inferred from homology"/>
<evidence type="ECO:0000256" key="7">
    <source>
        <dbReference type="SAM" id="MobiDB-lite"/>
    </source>
</evidence>
<dbReference type="GO" id="GO:1990414">
    <property type="term" value="P:replication-born double-strand break repair via sister chromatid exchange"/>
    <property type="evidence" value="ECO:0007669"/>
    <property type="project" value="TreeGrafter"/>
</dbReference>
<evidence type="ECO:0000256" key="2">
    <source>
        <dbReference type="ARBA" id="ARBA00009870"/>
    </source>
</evidence>